<keyword evidence="6" id="KW-1185">Reference proteome</keyword>
<keyword evidence="3" id="KW-0732">Signal</keyword>
<dbReference type="PANTHER" id="PTHR11567:SF110">
    <property type="entry name" value="2-PHOSPHOXYLOSE PHOSPHATASE 1"/>
    <property type="match status" value="1"/>
</dbReference>
<accession>A0A8H6Y2A1</accession>
<dbReference type="InterPro" id="IPR000757">
    <property type="entry name" value="Beta-glucanase-like"/>
</dbReference>
<dbReference type="Gene3D" id="3.40.50.1240">
    <property type="entry name" value="Phosphoglycerate mutase-like"/>
    <property type="match status" value="1"/>
</dbReference>
<dbReference type="SUPFAM" id="SSF49899">
    <property type="entry name" value="Concanavalin A-like lectins/glucanases"/>
    <property type="match status" value="1"/>
</dbReference>
<organism evidence="5 6">
    <name type="scientific">Mycena venus</name>
    <dbReference type="NCBI Taxonomy" id="2733690"/>
    <lineage>
        <taxon>Eukaryota</taxon>
        <taxon>Fungi</taxon>
        <taxon>Dikarya</taxon>
        <taxon>Basidiomycota</taxon>
        <taxon>Agaricomycotina</taxon>
        <taxon>Agaricomycetes</taxon>
        <taxon>Agaricomycetidae</taxon>
        <taxon>Agaricales</taxon>
        <taxon>Marasmiineae</taxon>
        <taxon>Mycenaceae</taxon>
        <taxon>Mycena</taxon>
    </lineage>
</organism>
<dbReference type="Pfam" id="PF00328">
    <property type="entry name" value="His_Phos_2"/>
    <property type="match status" value="1"/>
</dbReference>
<dbReference type="InterPro" id="IPR000560">
    <property type="entry name" value="His_Pase_clade-2"/>
</dbReference>
<reference evidence="5" key="1">
    <citation type="submission" date="2020-05" db="EMBL/GenBank/DDBJ databases">
        <title>Mycena genomes resolve the evolution of fungal bioluminescence.</title>
        <authorList>
            <person name="Tsai I.J."/>
        </authorList>
    </citation>
    <scope>NUCLEOTIDE SEQUENCE</scope>
    <source>
        <strain evidence="5">CCC161011</strain>
    </source>
</reference>
<feature type="signal peptide" evidence="3">
    <location>
        <begin position="1"/>
        <end position="25"/>
    </location>
</feature>
<dbReference type="GO" id="GO:0016791">
    <property type="term" value="F:phosphatase activity"/>
    <property type="evidence" value="ECO:0007669"/>
    <property type="project" value="TreeGrafter"/>
</dbReference>
<dbReference type="AlphaFoldDB" id="A0A8H6Y2A1"/>
<dbReference type="OrthoDB" id="10257284at2759"/>
<dbReference type="InterPro" id="IPR013320">
    <property type="entry name" value="ConA-like_dom_sf"/>
</dbReference>
<comment type="caution">
    <text evidence="5">The sequence shown here is derived from an EMBL/GenBank/DDBJ whole genome shotgun (WGS) entry which is preliminary data.</text>
</comment>
<gene>
    <name evidence="5" type="ORF">MVEN_01350400</name>
</gene>
<dbReference type="PROSITE" id="PS00778">
    <property type="entry name" value="HIS_ACID_PHOSPHAT_2"/>
    <property type="match status" value="1"/>
</dbReference>
<dbReference type="InterPro" id="IPR029033">
    <property type="entry name" value="His_PPase_superfam"/>
</dbReference>
<feature type="chain" id="PRO_5034262351" evidence="3">
    <location>
        <begin position="26"/>
        <end position="772"/>
    </location>
</feature>
<feature type="domain" description="GH16" evidence="4">
    <location>
        <begin position="23"/>
        <end position="262"/>
    </location>
</feature>
<dbReference type="GO" id="GO:0005975">
    <property type="term" value="P:carbohydrate metabolic process"/>
    <property type="evidence" value="ECO:0007669"/>
    <property type="project" value="InterPro"/>
</dbReference>
<dbReference type="GO" id="GO:0004553">
    <property type="term" value="F:hydrolase activity, hydrolyzing O-glycosyl compounds"/>
    <property type="evidence" value="ECO:0007669"/>
    <property type="project" value="InterPro"/>
</dbReference>
<protein>
    <submittedName>
        <fullName evidence="5">Acid phosphatase</fullName>
    </submittedName>
</protein>
<evidence type="ECO:0000256" key="2">
    <source>
        <dbReference type="ARBA" id="ARBA00022801"/>
    </source>
</evidence>
<dbReference type="CDD" id="cd07061">
    <property type="entry name" value="HP_HAP_like"/>
    <property type="match status" value="1"/>
</dbReference>
<dbReference type="Gene3D" id="2.60.120.200">
    <property type="match status" value="1"/>
</dbReference>
<dbReference type="PANTHER" id="PTHR11567">
    <property type="entry name" value="ACID PHOSPHATASE-RELATED"/>
    <property type="match status" value="1"/>
</dbReference>
<evidence type="ECO:0000313" key="5">
    <source>
        <dbReference type="EMBL" id="KAF7350450.1"/>
    </source>
</evidence>
<dbReference type="EMBL" id="JACAZI010000010">
    <property type="protein sequence ID" value="KAF7350450.1"/>
    <property type="molecule type" value="Genomic_DNA"/>
</dbReference>
<dbReference type="InterPro" id="IPR050645">
    <property type="entry name" value="Histidine_acid_phosphatase"/>
</dbReference>
<dbReference type="InterPro" id="IPR033379">
    <property type="entry name" value="Acid_Pase_AS"/>
</dbReference>
<sequence>MLLPIHVKATLALAATAICLSPVHAATTVIPTTSFSSFSSLESFWAYLYPWGSDHNGSARMVGNSTDHSHITVASNTLTLIATPTSNAVPPTSTANPNPAIHYASGTIHAKSQITVTSANSWTIQGDFSAPTVKGTWPAFWLTAVNSWPPETDIGEWKGTNNNWFNTFNTSSIVKSTLVAWPADLSFHTLKAVLTAESNNADVKIDFYMDNVFQVSQFGQGFVNQPLWLIINLQANGGQFWISWSDGALRLTPPYFSAISSYMQVFGILQIDLLAFLLVILLSPRISSAQNSSNQFSFYPTPSVFADLEDMPQVLRSAKSPSTVSHNEALPYTYRPPQAPLDVKGYPAAPPDLKLEQVHVYGERTPVGIRLAPFIPEHWIMCKTGRQFRNPVSGNAIDLDGTLRSRRVVERKDGSAVEGLCLLGELTDIGRKSTFNFGAALRALYIDRLGFLPDLLQAGETYFRSTNMPRTIESLDQVIHGLYPTAKCSASALPTLLTRNGRDENLLGNTMNCKRLEYLQIGFAQAAAAAYNQTLEPLDKHVSKVRTTTVQNPERKENILFKYLDGRPIRIDGKPRASGVLDTVRAAIAHGVKVPPEFEDKAIVDVIEQAVVAEWFADKTHEVRRLGMGPLLADLAQKMAKKAQLGTEDPLKILVHSTHDTALAAMCSALDVYDEKWPAFTAHISFELFKKSQPDDKRSYLQAILSPFKSTPQEYFVRMRYQNKNMTLPFCAEDGKHLAGSPEFCTLAAFQRRVQELTPVDWDTECASTGWS</sequence>
<dbReference type="SUPFAM" id="SSF53254">
    <property type="entry name" value="Phosphoglycerate mutase-like"/>
    <property type="match status" value="1"/>
</dbReference>
<keyword evidence="2" id="KW-0378">Hydrolase</keyword>
<dbReference type="Proteomes" id="UP000620124">
    <property type="component" value="Unassembled WGS sequence"/>
</dbReference>
<name>A0A8H6Y2A1_9AGAR</name>
<dbReference type="PROSITE" id="PS51762">
    <property type="entry name" value="GH16_2"/>
    <property type="match status" value="1"/>
</dbReference>
<comment type="similarity">
    <text evidence="1">Belongs to the histidine acid phosphatase family.</text>
</comment>
<evidence type="ECO:0000256" key="1">
    <source>
        <dbReference type="ARBA" id="ARBA00005375"/>
    </source>
</evidence>
<proteinExistence type="inferred from homology"/>
<evidence type="ECO:0000259" key="4">
    <source>
        <dbReference type="PROSITE" id="PS51762"/>
    </source>
</evidence>
<evidence type="ECO:0000256" key="3">
    <source>
        <dbReference type="SAM" id="SignalP"/>
    </source>
</evidence>
<evidence type="ECO:0000313" key="6">
    <source>
        <dbReference type="Proteomes" id="UP000620124"/>
    </source>
</evidence>